<protein>
    <submittedName>
        <fullName evidence="1">Uncharacterized protein</fullName>
    </submittedName>
</protein>
<dbReference type="AlphaFoldDB" id="A0A6A6CP59"/>
<evidence type="ECO:0000313" key="2">
    <source>
        <dbReference type="Proteomes" id="UP000799537"/>
    </source>
</evidence>
<name>A0A6A6CP59_ZASCE</name>
<dbReference type="GeneID" id="54565983"/>
<reference evidence="1" key="1">
    <citation type="journal article" date="2020" name="Stud. Mycol.">
        <title>101 Dothideomycetes genomes: a test case for predicting lifestyles and emergence of pathogens.</title>
        <authorList>
            <person name="Haridas S."/>
            <person name="Albert R."/>
            <person name="Binder M."/>
            <person name="Bloem J."/>
            <person name="Labutti K."/>
            <person name="Salamov A."/>
            <person name="Andreopoulos B."/>
            <person name="Baker S."/>
            <person name="Barry K."/>
            <person name="Bills G."/>
            <person name="Bluhm B."/>
            <person name="Cannon C."/>
            <person name="Castanera R."/>
            <person name="Culley D."/>
            <person name="Daum C."/>
            <person name="Ezra D."/>
            <person name="Gonzalez J."/>
            <person name="Henrissat B."/>
            <person name="Kuo A."/>
            <person name="Liang C."/>
            <person name="Lipzen A."/>
            <person name="Lutzoni F."/>
            <person name="Magnuson J."/>
            <person name="Mondo S."/>
            <person name="Nolan M."/>
            <person name="Ohm R."/>
            <person name="Pangilinan J."/>
            <person name="Park H.-J."/>
            <person name="Ramirez L."/>
            <person name="Alfaro M."/>
            <person name="Sun H."/>
            <person name="Tritt A."/>
            <person name="Yoshinaga Y."/>
            <person name="Zwiers L.-H."/>
            <person name="Turgeon B."/>
            <person name="Goodwin S."/>
            <person name="Spatafora J."/>
            <person name="Crous P."/>
            <person name="Grigoriev I."/>
        </authorList>
    </citation>
    <scope>NUCLEOTIDE SEQUENCE</scope>
    <source>
        <strain evidence="1">ATCC 36951</strain>
    </source>
</reference>
<keyword evidence="2" id="KW-1185">Reference proteome</keyword>
<dbReference type="EMBL" id="ML993594">
    <property type="protein sequence ID" value="KAF2167266.1"/>
    <property type="molecule type" value="Genomic_DNA"/>
</dbReference>
<gene>
    <name evidence="1" type="ORF">M409DRAFT_54444</name>
</gene>
<sequence>MRRQGPSRVFSLASGHNWIVLAWTPGLWSGLSWLDLLCCLALTPSFNRRSSWPPSDVTIVGLQRASVELYGMPDAMKGKQHVFPGGAVDDEERKLCVWIVEASKLNYGSALQFPVCNSLLDDDDAAPALAMVAMCQGLGVVFLLNTFKENFSPRVYDHVDLFQDPAKYGHGPALRRQGSETHET</sequence>
<accession>A0A6A6CP59</accession>
<evidence type="ECO:0000313" key="1">
    <source>
        <dbReference type="EMBL" id="KAF2167266.1"/>
    </source>
</evidence>
<dbReference type="Proteomes" id="UP000799537">
    <property type="component" value="Unassembled WGS sequence"/>
</dbReference>
<proteinExistence type="predicted"/>
<dbReference type="RefSeq" id="XP_033668155.1">
    <property type="nucleotide sequence ID" value="XM_033812711.1"/>
</dbReference>
<organism evidence="1 2">
    <name type="scientific">Zasmidium cellare ATCC 36951</name>
    <dbReference type="NCBI Taxonomy" id="1080233"/>
    <lineage>
        <taxon>Eukaryota</taxon>
        <taxon>Fungi</taxon>
        <taxon>Dikarya</taxon>
        <taxon>Ascomycota</taxon>
        <taxon>Pezizomycotina</taxon>
        <taxon>Dothideomycetes</taxon>
        <taxon>Dothideomycetidae</taxon>
        <taxon>Mycosphaerellales</taxon>
        <taxon>Mycosphaerellaceae</taxon>
        <taxon>Zasmidium</taxon>
    </lineage>
</organism>